<dbReference type="AlphaFoldDB" id="A0A7W7ZUQ8"/>
<dbReference type="Gene3D" id="1.10.630.10">
    <property type="entry name" value="Cytochrome P450"/>
    <property type="match status" value="1"/>
</dbReference>
<gene>
    <name evidence="8" type="ORF">HDF15_004491</name>
</gene>
<keyword evidence="4 7" id="KW-0560">Oxidoreductase</keyword>
<comment type="similarity">
    <text evidence="1 7">Belongs to the cytochrome P450 family.</text>
</comment>
<accession>A0A7W7ZUQ8</accession>
<evidence type="ECO:0000256" key="2">
    <source>
        <dbReference type="ARBA" id="ARBA00022617"/>
    </source>
</evidence>
<dbReference type="InterPro" id="IPR017972">
    <property type="entry name" value="Cyt_P450_CS"/>
</dbReference>
<evidence type="ECO:0000256" key="4">
    <source>
        <dbReference type="ARBA" id="ARBA00023002"/>
    </source>
</evidence>
<dbReference type="EMBL" id="JACHIO010000024">
    <property type="protein sequence ID" value="MBB5066117.1"/>
    <property type="molecule type" value="Genomic_DNA"/>
</dbReference>
<evidence type="ECO:0000256" key="6">
    <source>
        <dbReference type="ARBA" id="ARBA00023033"/>
    </source>
</evidence>
<name>A0A7W7ZUQ8_9BACT</name>
<proteinExistence type="inferred from homology"/>
<dbReference type="InterPro" id="IPR002397">
    <property type="entry name" value="Cyt_P450_B"/>
</dbReference>
<evidence type="ECO:0008006" key="10">
    <source>
        <dbReference type="Google" id="ProtNLM"/>
    </source>
</evidence>
<dbReference type="PANTHER" id="PTHR46696:SF1">
    <property type="entry name" value="CYTOCHROME P450 YJIB-RELATED"/>
    <property type="match status" value="1"/>
</dbReference>
<dbReference type="InterPro" id="IPR001128">
    <property type="entry name" value="Cyt_P450"/>
</dbReference>
<dbReference type="FunFam" id="1.10.630.10:FF:000018">
    <property type="entry name" value="Cytochrome P450 monooxygenase"/>
    <property type="match status" value="1"/>
</dbReference>
<evidence type="ECO:0000256" key="7">
    <source>
        <dbReference type="RuleBase" id="RU000461"/>
    </source>
</evidence>
<dbReference type="PROSITE" id="PS00086">
    <property type="entry name" value="CYTOCHROME_P450"/>
    <property type="match status" value="1"/>
</dbReference>
<dbReference type="GO" id="GO:0005506">
    <property type="term" value="F:iron ion binding"/>
    <property type="evidence" value="ECO:0007669"/>
    <property type="project" value="InterPro"/>
</dbReference>
<keyword evidence="3 7" id="KW-0479">Metal-binding</keyword>
<evidence type="ECO:0000256" key="1">
    <source>
        <dbReference type="ARBA" id="ARBA00010617"/>
    </source>
</evidence>
<dbReference type="PANTHER" id="PTHR46696">
    <property type="entry name" value="P450, PUTATIVE (EUROFUNG)-RELATED"/>
    <property type="match status" value="1"/>
</dbReference>
<evidence type="ECO:0000256" key="3">
    <source>
        <dbReference type="ARBA" id="ARBA00022723"/>
    </source>
</evidence>
<dbReference type="CDD" id="cd20625">
    <property type="entry name" value="CYP164-like"/>
    <property type="match status" value="1"/>
</dbReference>
<dbReference type="GO" id="GO:0020037">
    <property type="term" value="F:heme binding"/>
    <property type="evidence" value="ECO:0007669"/>
    <property type="project" value="InterPro"/>
</dbReference>
<keyword evidence="6 7" id="KW-0503">Monooxygenase</keyword>
<dbReference type="InterPro" id="IPR036396">
    <property type="entry name" value="Cyt_P450_sf"/>
</dbReference>
<evidence type="ECO:0000256" key="5">
    <source>
        <dbReference type="ARBA" id="ARBA00023004"/>
    </source>
</evidence>
<dbReference type="RefSeq" id="WP_184259391.1">
    <property type="nucleotide sequence ID" value="NZ_JACHIO010000024.1"/>
</dbReference>
<organism evidence="8 9">
    <name type="scientific">Granulicella mallensis</name>
    <dbReference type="NCBI Taxonomy" id="940614"/>
    <lineage>
        <taxon>Bacteria</taxon>
        <taxon>Pseudomonadati</taxon>
        <taxon>Acidobacteriota</taxon>
        <taxon>Terriglobia</taxon>
        <taxon>Terriglobales</taxon>
        <taxon>Acidobacteriaceae</taxon>
        <taxon>Granulicella</taxon>
    </lineage>
</organism>
<dbReference type="Pfam" id="PF00067">
    <property type="entry name" value="p450"/>
    <property type="match status" value="1"/>
</dbReference>
<dbReference type="Proteomes" id="UP000584867">
    <property type="component" value="Unassembled WGS sequence"/>
</dbReference>
<dbReference type="GO" id="GO:0004497">
    <property type="term" value="F:monooxygenase activity"/>
    <property type="evidence" value="ECO:0007669"/>
    <property type="project" value="UniProtKB-KW"/>
</dbReference>
<keyword evidence="2 7" id="KW-0349">Heme</keyword>
<comment type="caution">
    <text evidence="8">The sequence shown here is derived from an EMBL/GenBank/DDBJ whole genome shotgun (WGS) entry which is preliminary data.</text>
</comment>
<sequence length="413" mass="46282">MNQQKPSPTIDTVSAFNPEFRNHPDQILDQIRSAYPVLHDESVDAIILTRAKDVAQVLNDRNIDCDPRKSSPGSRLRQVHRVDENFRPSLLRMDDPDHKRVRDLVSKAFNQASVDALRPKVEQIASDLLDSLQGRSSFDLIETFAEPFPMAVIAELLQVDADKREDFLQWSKAMNQLFNPRPTPEQLASLKWGSASFHAYLKQIVDQRREHRGADLISSLITAHEGENTLTEWEIISTCELLLFAGNVTTTDLIGNGMFALLQHPEQMEKLRVNPALLPGAIEEMLRYDSPVTHVARVARDSPGIDGCPFHAGQTIYSLVNGANHDPALHLDAHAFDIERENKRHYSFGGGAHFCLGAPLARAEAQIAFSLLLKRFPNISLKPGAEPVRKITPSFRGLESLWLTVPSIEETRS</sequence>
<protein>
    <recommendedName>
        <fullName evidence="10">Cytochrome P450</fullName>
    </recommendedName>
</protein>
<reference evidence="8 9" key="1">
    <citation type="submission" date="2020-08" db="EMBL/GenBank/DDBJ databases">
        <title>Genomic Encyclopedia of Type Strains, Phase IV (KMG-V): Genome sequencing to study the core and pangenomes of soil and plant-associated prokaryotes.</title>
        <authorList>
            <person name="Whitman W."/>
        </authorList>
    </citation>
    <scope>NUCLEOTIDE SEQUENCE [LARGE SCALE GENOMIC DNA]</scope>
    <source>
        <strain evidence="8 9">X5P3</strain>
    </source>
</reference>
<dbReference type="SUPFAM" id="SSF48264">
    <property type="entry name" value="Cytochrome P450"/>
    <property type="match status" value="1"/>
</dbReference>
<evidence type="ECO:0000313" key="9">
    <source>
        <dbReference type="Proteomes" id="UP000584867"/>
    </source>
</evidence>
<evidence type="ECO:0000313" key="8">
    <source>
        <dbReference type="EMBL" id="MBB5066117.1"/>
    </source>
</evidence>
<dbReference type="GO" id="GO:0016705">
    <property type="term" value="F:oxidoreductase activity, acting on paired donors, with incorporation or reduction of molecular oxygen"/>
    <property type="evidence" value="ECO:0007669"/>
    <property type="project" value="InterPro"/>
</dbReference>
<dbReference type="PRINTS" id="PR00359">
    <property type="entry name" value="BP450"/>
</dbReference>
<keyword evidence="5 7" id="KW-0408">Iron</keyword>